<protein>
    <submittedName>
        <fullName evidence="2">Uncharacterized protein</fullName>
    </submittedName>
</protein>
<dbReference type="EMBL" id="GBRH01234152">
    <property type="protein sequence ID" value="JAD63743.1"/>
    <property type="molecule type" value="Transcribed_RNA"/>
</dbReference>
<feature type="region of interest" description="Disordered" evidence="1">
    <location>
        <begin position="1"/>
        <end position="26"/>
    </location>
</feature>
<evidence type="ECO:0000313" key="2">
    <source>
        <dbReference type="EMBL" id="JAD63743.1"/>
    </source>
</evidence>
<sequence>MQSAPKVCPTDSDNQQQLPQQFEILK</sequence>
<dbReference type="AlphaFoldDB" id="A0A0A9BNL2"/>
<proteinExistence type="predicted"/>
<feature type="compositionally biased region" description="Polar residues" evidence="1">
    <location>
        <begin position="11"/>
        <end position="20"/>
    </location>
</feature>
<evidence type="ECO:0000256" key="1">
    <source>
        <dbReference type="SAM" id="MobiDB-lite"/>
    </source>
</evidence>
<name>A0A0A9BNL2_ARUDO</name>
<reference evidence="2" key="2">
    <citation type="journal article" date="2015" name="Data Brief">
        <title>Shoot transcriptome of the giant reed, Arundo donax.</title>
        <authorList>
            <person name="Barrero R.A."/>
            <person name="Guerrero F.D."/>
            <person name="Moolhuijzen P."/>
            <person name="Goolsby J.A."/>
            <person name="Tidwell J."/>
            <person name="Bellgard S.E."/>
            <person name="Bellgard M.I."/>
        </authorList>
    </citation>
    <scope>NUCLEOTIDE SEQUENCE</scope>
    <source>
        <tissue evidence="2">Shoot tissue taken approximately 20 cm above the soil surface</tissue>
    </source>
</reference>
<accession>A0A0A9BNL2</accession>
<reference evidence="2" key="1">
    <citation type="submission" date="2014-09" db="EMBL/GenBank/DDBJ databases">
        <authorList>
            <person name="Magalhaes I.L.F."/>
            <person name="Oliveira U."/>
            <person name="Santos F.R."/>
            <person name="Vidigal T.H.D.A."/>
            <person name="Brescovit A.D."/>
            <person name="Santos A.J."/>
        </authorList>
    </citation>
    <scope>NUCLEOTIDE SEQUENCE</scope>
    <source>
        <tissue evidence="2">Shoot tissue taken approximately 20 cm above the soil surface</tissue>
    </source>
</reference>
<organism evidence="2">
    <name type="scientific">Arundo donax</name>
    <name type="common">Giant reed</name>
    <name type="synonym">Donax arundinaceus</name>
    <dbReference type="NCBI Taxonomy" id="35708"/>
    <lineage>
        <taxon>Eukaryota</taxon>
        <taxon>Viridiplantae</taxon>
        <taxon>Streptophyta</taxon>
        <taxon>Embryophyta</taxon>
        <taxon>Tracheophyta</taxon>
        <taxon>Spermatophyta</taxon>
        <taxon>Magnoliopsida</taxon>
        <taxon>Liliopsida</taxon>
        <taxon>Poales</taxon>
        <taxon>Poaceae</taxon>
        <taxon>PACMAD clade</taxon>
        <taxon>Arundinoideae</taxon>
        <taxon>Arundineae</taxon>
        <taxon>Arundo</taxon>
    </lineage>
</organism>